<dbReference type="Gene3D" id="3.40.50.300">
    <property type="entry name" value="P-loop containing nucleotide triphosphate hydrolases"/>
    <property type="match status" value="1"/>
</dbReference>
<dbReference type="AlphaFoldDB" id="A0AA40CS08"/>
<reference evidence="2" key="1">
    <citation type="submission" date="2023-06" db="EMBL/GenBank/DDBJ databases">
        <title>Genome-scale phylogeny and comparative genomics of the fungal order Sordariales.</title>
        <authorList>
            <consortium name="Lawrence Berkeley National Laboratory"/>
            <person name="Hensen N."/>
            <person name="Bonometti L."/>
            <person name="Westerberg I."/>
            <person name="Brannstrom I.O."/>
            <person name="Guillou S."/>
            <person name="Cros-Aarteil S."/>
            <person name="Calhoun S."/>
            <person name="Haridas S."/>
            <person name="Kuo A."/>
            <person name="Mondo S."/>
            <person name="Pangilinan J."/>
            <person name="Riley R."/>
            <person name="Labutti K."/>
            <person name="Andreopoulos B."/>
            <person name="Lipzen A."/>
            <person name="Chen C."/>
            <person name="Yanf M."/>
            <person name="Daum C."/>
            <person name="Ng V."/>
            <person name="Clum A."/>
            <person name="Steindorff A."/>
            <person name="Ohm R."/>
            <person name="Martin F."/>
            <person name="Silar P."/>
            <person name="Natvig D."/>
            <person name="Lalanne C."/>
            <person name="Gautier V."/>
            <person name="Ament-Velasquez S.L."/>
            <person name="Kruys A."/>
            <person name="Hutchinson M.I."/>
            <person name="Powell A.J."/>
            <person name="Barry K."/>
            <person name="Miller A.N."/>
            <person name="Grigoriev I.V."/>
            <person name="Debuchy R."/>
            <person name="Gladieux P."/>
            <person name="Thoren M.H."/>
            <person name="Johannesson H."/>
        </authorList>
    </citation>
    <scope>NUCLEOTIDE SEQUENCE</scope>
    <source>
        <strain evidence="2">SMH2532-1</strain>
    </source>
</reference>
<proteinExistence type="predicted"/>
<evidence type="ECO:0000259" key="1">
    <source>
        <dbReference type="Pfam" id="PF01926"/>
    </source>
</evidence>
<dbReference type="GO" id="GO:0005525">
    <property type="term" value="F:GTP binding"/>
    <property type="evidence" value="ECO:0007669"/>
    <property type="project" value="InterPro"/>
</dbReference>
<dbReference type="SUPFAM" id="SSF52540">
    <property type="entry name" value="P-loop containing nucleoside triphosphate hydrolases"/>
    <property type="match status" value="1"/>
</dbReference>
<dbReference type="Proteomes" id="UP001174936">
    <property type="component" value="Unassembled WGS sequence"/>
</dbReference>
<dbReference type="EMBL" id="JAULSV010000003">
    <property type="protein sequence ID" value="KAK0649145.1"/>
    <property type="molecule type" value="Genomic_DNA"/>
</dbReference>
<dbReference type="CDD" id="cd00882">
    <property type="entry name" value="Ras_like_GTPase"/>
    <property type="match status" value="1"/>
</dbReference>
<dbReference type="InterPro" id="IPR006073">
    <property type="entry name" value="GTP-bd"/>
</dbReference>
<evidence type="ECO:0000313" key="2">
    <source>
        <dbReference type="EMBL" id="KAK0649145.1"/>
    </source>
</evidence>
<accession>A0AA40CS08</accession>
<sequence length="296" mass="32715">MKWHTRGRFPDVGISVGHELKSGTLPLIPYLWKWKEIESSNLWILNGLRLKNHTSCSQQQSLLPSSAAIMSGSEIVILLIGPTGSGKTSFIRHATGLNVDSSSTTSCSVYRPTTPIGPQNFLIIDTPGLDDLAAENLGVLKEIAQTLSKLAPRTVGGAIFFHRILDGRFSGSARSHLDIFKQICGTDFGDQAVFVTTMWNLTDPKQVEKYNTIHEELKKSYFFLSPNSKPVFKFGNDAAKAKEVLKHFINPKLKRDKTLLLDREVKRFGASLSGVRKTSAGKEIMKSANRKACVIL</sequence>
<gene>
    <name evidence="2" type="ORF">B0T16DRAFT_409513</name>
</gene>
<protein>
    <submittedName>
        <fullName evidence="2">P-loop containing nucleoside triphosphate hydrolase protein</fullName>
    </submittedName>
</protein>
<name>A0AA40CS08_9PEZI</name>
<evidence type="ECO:0000313" key="3">
    <source>
        <dbReference type="Proteomes" id="UP001174936"/>
    </source>
</evidence>
<organism evidence="2 3">
    <name type="scientific">Cercophora newfieldiana</name>
    <dbReference type="NCBI Taxonomy" id="92897"/>
    <lineage>
        <taxon>Eukaryota</taxon>
        <taxon>Fungi</taxon>
        <taxon>Dikarya</taxon>
        <taxon>Ascomycota</taxon>
        <taxon>Pezizomycotina</taxon>
        <taxon>Sordariomycetes</taxon>
        <taxon>Sordariomycetidae</taxon>
        <taxon>Sordariales</taxon>
        <taxon>Lasiosphaeriaceae</taxon>
        <taxon>Cercophora</taxon>
    </lineage>
</organism>
<dbReference type="InterPro" id="IPR027417">
    <property type="entry name" value="P-loop_NTPase"/>
</dbReference>
<dbReference type="Pfam" id="PF01926">
    <property type="entry name" value="MMR_HSR1"/>
    <property type="match status" value="1"/>
</dbReference>
<comment type="caution">
    <text evidence="2">The sequence shown here is derived from an EMBL/GenBank/DDBJ whole genome shotgun (WGS) entry which is preliminary data.</text>
</comment>
<keyword evidence="3" id="KW-1185">Reference proteome</keyword>
<dbReference type="GO" id="GO:0016787">
    <property type="term" value="F:hydrolase activity"/>
    <property type="evidence" value="ECO:0007669"/>
    <property type="project" value="UniProtKB-KW"/>
</dbReference>
<keyword evidence="2" id="KW-0378">Hydrolase</keyword>
<feature type="domain" description="G" evidence="1">
    <location>
        <begin position="77"/>
        <end position="141"/>
    </location>
</feature>